<keyword evidence="5" id="KW-0255">Endonuclease</keyword>
<dbReference type="GO" id="GO:0004519">
    <property type="term" value="F:endonuclease activity"/>
    <property type="evidence" value="ECO:0007669"/>
    <property type="project" value="UniProtKB-KW"/>
</dbReference>
<keyword evidence="6" id="KW-0378">Hydrolase</keyword>
<dbReference type="HAMAP" id="MF_00009">
    <property type="entry name" value="Endoribonucl_YbeY"/>
    <property type="match status" value="1"/>
</dbReference>
<keyword evidence="4" id="KW-0479">Metal-binding</keyword>
<dbReference type="InterPro" id="IPR020549">
    <property type="entry name" value="YbeY_CS"/>
</dbReference>
<feature type="compositionally biased region" description="Basic and acidic residues" evidence="8">
    <location>
        <begin position="108"/>
        <end position="122"/>
    </location>
</feature>
<comment type="similarity">
    <text evidence="2">Belongs to the endoribonuclease YbeY family.</text>
</comment>
<evidence type="ECO:0000256" key="4">
    <source>
        <dbReference type="ARBA" id="ARBA00022723"/>
    </source>
</evidence>
<feature type="region of interest" description="Disordered" evidence="8">
    <location>
        <begin position="101"/>
        <end position="122"/>
    </location>
</feature>
<dbReference type="Proteomes" id="UP001174909">
    <property type="component" value="Unassembled WGS sequence"/>
</dbReference>
<evidence type="ECO:0000256" key="3">
    <source>
        <dbReference type="ARBA" id="ARBA00022722"/>
    </source>
</evidence>
<comment type="cofactor">
    <cofactor evidence="1">
        <name>Zn(2+)</name>
        <dbReference type="ChEBI" id="CHEBI:29105"/>
    </cofactor>
</comment>
<keyword evidence="10" id="KW-1185">Reference proteome</keyword>
<evidence type="ECO:0000256" key="1">
    <source>
        <dbReference type="ARBA" id="ARBA00001947"/>
    </source>
</evidence>
<evidence type="ECO:0000313" key="9">
    <source>
        <dbReference type="EMBL" id="CAI8012291.1"/>
    </source>
</evidence>
<evidence type="ECO:0000313" key="10">
    <source>
        <dbReference type="Proteomes" id="UP001174909"/>
    </source>
</evidence>
<dbReference type="GO" id="GO:0006364">
    <property type="term" value="P:rRNA processing"/>
    <property type="evidence" value="ECO:0007669"/>
    <property type="project" value="InterPro"/>
</dbReference>
<dbReference type="PANTHER" id="PTHR46986">
    <property type="entry name" value="ENDORIBONUCLEASE YBEY, CHLOROPLASTIC"/>
    <property type="match status" value="1"/>
</dbReference>
<protein>
    <submittedName>
        <fullName evidence="9">Endoribonuclease YbeY</fullName>
    </submittedName>
</protein>
<proteinExistence type="inferred from homology"/>
<dbReference type="Gene3D" id="3.40.390.30">
    <property type="entry name" value="Metalloproteases ('zincins'), catalytic domain"/>
    <property type="match status" value="1"/>
</dbReference>
<evidence type="ECO:0000256" key="6">
    <source>
        <dbReference type="ARBA" id="ARBA00022801"/>
    </source>
</evidence>
<name>A0AA35RL58_GEOBA</name>
<organism evidence="9 10">
    <name type="scientific">Geodia barretti</name>
    <name type="common">Barrett's horny sponge</name>
    <dbReference type="NCBI Taxonomy" id="519541"/>
    <lineage>
        <taxon>Eukaryota</taxon>
        <taxon>Metazoa</taxon>
        <taxon>Porifera</taxon>
        <taxon>Demospongiae</taxon>
        <taxon>Heteroscleromorpha</taxon>
        <taxon>Tetractinellida</taxon>
        <taxon>Astrophorina</taxon>
        <taxon>Geodiidae</taxon>
        <taxon>Geodia</taxon>
    </lineage>
</organism>
<feature type="non-terminal residue" evidence="9">
    <location>
        <position position="122"/>
    </location>
</feature>
<evidence type="ECO:0000256" key="8">
    <source>
        <dbReference type="SAM" id="MobiDB-lite"/>
    </source>
</evidence>
<reference evidence="9" key="1">
    <citation type="submission" date="2023-03" db="EMBL/GenBank/DDBJ databases">
        <authorList>
            <person name="Steffen K."/>
            <person name="Cardenas P."/>
        </authorList>
    </citation>
    <scope>NUCLEOTIDE SEQUENCE</scope>
</reference>
<sequence>KGHVSLVIADDETVRSLNAEYRGLDKTTDVGEYYGEGDAPTEWSADDGFVLPPGESAGLGEVIVSYPQAVRQAQQAGHSIERELAHLITHGILHLMGHDHMDDDEEREMNARERSVAERLAL</sequence>
<evidence type="ECO:0000256" key="7">
    <source>
        <dbReference type="ARBA" id="ARBA00022833"/>
    </source>
</evidence>
<dbReference type="EMBL" id="CASHTH010001174">
    <property type="protein sequence ID" value="CAI8012291.1"/>
    <property type="molecule type" value="Genomic_DNA"/>
</dbReference>
<dbReference type="PROSITE" id="PS01306">
    <property type="entry name" value="UPF0054"/>
    <property type="match status" value="1"/>
</dbReference>
<dbReference type="InterPro" id="IPR023091">
    <property type="entry name" value="MetalPrtase_cat_dom_sf_prd"/>
</dbReference>
<keyword evidence="7" id="KW-0862">Zinc</keyword>
<dbReference type="AlphaFoldDB" id="A0AA35RL58"/>
<keyword evidence="3" id="KW-0540">Nuclease</keyword>
<dbReference type="InterPro" id="IPR002036">
    <property type="entry name" value="YbeY"/>
</dbReference>
<gene>
    <name evidence="9" type="ORF">GBAR_LOCUS7899</name>
</gene>
<comment type="caution">
    <text evidence="9">The sequence shown here is derived from an EMBL/GenBank/DDBJ whole genome shotgun (WGS) entry which is preliminary data.</text>
</comment>
<dbReference type="SUPFAM" id="SSF55486">
    <property type="entry name" value="Metalloproteases ('zincins'), catalytic domain"/>
    <property type="match status" value="1"/>
</dbReference>
<dbReference type="NCBIfam" id="TIGR00043">
    <property type="entry name" value="rRNA maturation RNase YbeY"/>
    <property type="match status" value="1"/>
</dbReference>
<dbReference type="GO" id="GO:0046872">
    <property type="term" value="F:metal ion binding"/>
    <property type="evidence" value="ECO:0007669"/>
    <property type="project" value="UniProtKB-KW"/>
</dbReference>
<evidence type="ECO:0000256" key="2">
    <source>
        <dbReference type="ARBA" id="ARBA00010875"/>
    </source>
</evidence>
<dbReference type="PANTHER" id="PTHR46986:SF1">
    <property type="entry name" value="ENDORIBONUCLEASE YBEY, CHLOROPLASTIC"/>
    <property type="match status" value="1"/>
</dbReference>
<accession>A0AA35RL58</accession>
<evidence type="ECO:0000256" key="5">
    <source>
        <dbReference type="ARBA" id="ARBA00022759"/>
    </source>
</evidence>
<dbReference type="Pfam" id="PF02130">
    <property type="entry name" value="YbeY"/>
    <property type="match status" value="1"/>
</dbReference>
<dbReference type="GO" id="GO:0004222">
    <property type="term" value="F:metalloendopeptidase activity"/>
    <property type="evidence" value="ECO:0007669"/>
    <property type="project" value="InterPro"/>
</dbReference>